<evidence type="ECO:0000313" key="1">
    <source>
        <dbReference type="EMBL" id="AWI09892.1"/>
    </source>
</evidence>
<organism evidence="1 2">
    <name type="scientific">Ereboglobus luteus</name>
    <dbReference type="NCBI Taxonomy" id="1796921"/>
    <lineage>
        <taxon>Bacteria</taxon>
        <taxon>Pseudomonadati</taxon>
        <taxon>Verrucomicrobiota</taxon>
        <taxon>Opitutia</taxon>
        <taxon>Opitutales</taxon>
        <taxon>Opitutaceae</taxon>
        <taxon>Ereboglobus</taxon>
    </lineage>
</organism>
<protein>
    <submittedName>
        <fullName evidence="1">Uncharacterized protein</fullName>
    </submittedName>
</protein>
<dbReference type="OrthoDB" id="5638364at2"/>
<dbReference type="RefSeq" id="WP_108825706.1">
    <property type="nucleotide sequence ID" value="NZ_CP023004.1"/>
</dbReference>
<name>A0A2U8E5T9_9BACT</name>
<dbReference type="Proteomes" id="UP000244896">
    <property type="component" value="Chromosome"/>
</dbReference>
<reference evidence="1 2" key="1">
    <citation type="journal article" date="2018" name="Syst. Appl. Microbiol.">
        <title>Ereboglobus luteus gen. nov. sp. nov. from cockroach guts, and new insights into the oxygen relationship of the genera Opitutus and Didymococcus (Verrucomicrobia: Opitutaceae).</title>
        <authorList>
            <person name="Tegtmeier D."/>
            <person name="Belitz A."/>
            <person name="Radek R."/>
            <person name="Heimerl T."/>
            <person name="Brune A."/>
        </authorList>
    </citation>
    <scope>NUCLEOTIDE SEQUENCE [LARGE SCALE GENOMIC DNA]</scope>
    <source>
        <strain evidence="1 2">Ho45</strain>
    </source>
</reference>
<dbReference type="KEGG" id="elut:CKA38_12095"/>
<accession>A0A2U8E5T9</accession>
<evidence type="ECO:0000313" key="2">
    <source>
        <dbReference type="Proteomes" id="UP000244896"/>
    </source>
</evidence>
<sequence length="161" mass="18575">MNITLTRKEFRRLVELVYMGENVVLTAGDENESGGGRYGEIVQKIYKLAAQKDACPNYVEADDEVEDFYHPSMDLEADSPAAEVLEQYENALFWDELISRLAERDAEREQLRNPSSALENPDEALERQLTREDQLEKRYRAEFVKNDLGNLFVMFGSDRLS</sequence>
<gene>
    <name evidence="1" type="ORF">CKA38_12095</name>
</gene>
<keyword evidence="2" id="KW-1185">Reference proteome</keyword>
<proteinExistence type="predicted"/>
<dbReference type="AlphaFoldDB" id="A0A2U8E5T9"/>
<dbReference type="EMBL" id="CP023004">
    <property type="protein sequence ID" value="AWI09892.1"/>
    <property type="molecule type" value="Genomic_DNA"/>
</dbReference>